<dbReference type="PANTHER" id="PTHR43179">
    <property type="entry name" value="RHAMNOSYLTRANSFERASE WBBL"/>
    <property type="match status" value="1"/>
</dbReference>
<name>A0ABW6NLN5_9NOCA</name>
<dbReference type="EC" id="2.4.-.-" evidence="6"/>
<feature type="domain" description="Glycosyltransferase 2-like" evidence="5">
    <location>
        <begin position="50"/>
        <end position="164"/>
    </location>
</feature>
<proteinExistence type="inferred from homology"/>
<dbReference type="EMBL" id="JBIALX010000007">
    <property type="protein sequence ID" value="MFF0455362.1"/>
    <property type="molecule type" value="Genomic_DNA"/>
</dbReference>
<evidence type="ECO:0000313" key="7">
    <source>
        <dbReference type="Proteomes" id="UP001601521"/>
    </source>
</evidence>
<evidence type="ECO:0000256" key="2">
    <source>
        <dbReference type="ARBA" id="ARBA00006739"/>
    </source>
</evidence>
<comment type="similarity">
    <text evidence="2">Belongs to the glycosyltransferase 2 family.</text>
</comment>
<dbReference type="PANTHER" id="PTHR43179:SF12">
    <property type="entry name" value="GALACTOFURANOSYLTRANSFERASE GLFT2"/>
    <property type="match status" value="1"/>
</dbReference>
<dbReference type="RefSeq" id="WP_387252265.1">
    <property type="nucleotide sequence ID" value="NZ_JBIALX010000007.1"/>
</dbReference>
<evidence type="ECO:0000256" key="4">
    <source>
        <dbReference type="ARBA" id="ARBA00022679"/>
    </source>
</evidence>
<organism evidence="6 7">
    <name type="scientific">Nocardia africana</name>
    <dbReference type="NCBI Taxonomy" id="134964"/>
    <lineage>
        <taxon>Bacteria</taxon>
        <taxon>Bacillati</taxon>
        <taxon>Actinomycetota</taxon>
        <taxon>Actinomycetes</taxon>
        <taxon>Mycobacteriales</taxon>
        <taxon>Nocardiaceae</taxon>
        <taxon>Nocardia</taxon>
    </lineage>
</organism>
<dbReference type="InterPro" id="IPR001173">
    <property type="entry name" value="Glyco_trans_2-like"/>
</dbReference>
<reference evidence="6 7" key="1">
    <citation type="submission" date="2024-10" db="EMBL/GenBank/DDBJ databases">
        <title>The Natural Products Discovery Center: Release of the First 8490 Sequenced Strains for Exploring Actinobacteria Biosynthetic Diversity.</title>
        <authorList>
            <person name="Kalkreuter E."/>
            <person name="Kautsar S.A."/>
            <person name="Yang D."/>
            <person name="Bader C.D."/>
            <person name="Teijaro C.N."/>
            <person name="Fluegel L."/>
            <person name="Davis C.M."/>
            <person name="Simpson J.R."/>
            <person name="Lauterbach L."/>
            <person name="Steele A.D."/>
            <person name="Gui C."/>
            <person name="Meng S."/>
            <person name="Li G."/>
            <person name="Viehrig K."/>
            <person name="Ye F."/>
            <person name="Su P."/>
            <person name="Kiefer A.F."/>
            <person name="Nichols A."/>
            <person name="Cepeda A.J."/>
            <person name="Yan W."/>
            <person name="Fan B."/>
            <person name="Jiang Y."/>
            <person name="Adhikari A."/>
            <person name="Zheng C.-J."/>
            <person name="Schuster L."/>
            <person name="Cowan T.M."/>
            <person name="Smanski M.J."/>
            <person name="Chevrette M.G."/>
            <person name="De Carvalho L.P.S."/>
            <person name="Shen B."/>
        </authorList>
    </citation>
    <scope>NUCLEOTIDE SEQUENCE [LARGE SCALE GENOMIC DNA]</scope>
    <source>
        <strain evidence="6 7">NPDC004550</strain>
    </source>
</reference>
<comment type="caution">
    <text evidence="6">The sequence shown here is derived from an EMBL/GenBank/DDBJ whole genome shotgun (WGS) entry which is preliminary data.</text>
</comment>
<evidence type="ECO:0000256" key="3">
    <source>
        <dbReference type="ARBA" id="ARBA00022676"/>
    </source>
</evidence>
<dbReference type="Pfam" id="PF00535">
    <property type="entry name" value="Glycos_transf_2"/>
    <property type="match status" value="1"/>
</dbReference>
<evidence type="ECO:0000259" key="5">
    <source>
        <dbReference type="Pfam" id="PF00535"/>
    </source>
</evidence>
<dbReference type="GO" id="GO:0016757">
    <property type="term" value="F:glycosyltransferase activity"/>
    <property type="evidence" value="ECO:0007669"/>
    <property type="project" value="UniProtKB-KW"/>
</dbReference>
<keyword evidence="3 6" id="KW-0328">Glycosyltransferase</keyword>
<evidence type="ECO:0000313" key="6">
    <source>
        <dbReference type="EMBL" id="MFF0455362.1"/>
    </source>
</evidence>
<keyword evidence="4 6" id="KW-0808">Transferase</keyword>
<gene>
    <name evidence="6" type="ORF">ACFYTH_18515</name>
</gene>
<evidence type="ECO:0000256" key="1">
    <source>
        <dbReference type="ARBA" id="ARBA00004776"/>
    </source>
</evidence>
<dbReference type="InterPro" id="IPR029044">
    <property type="entry name" value="Nucleotide-diphossugar_trans"/>
</dbReference>
<dbReference type="Gene3D" id="3.90.550.10">
    <property type="entry name" value="Spore Coat Polysaccharide Biosynthesis Protein SpsA, Chain A"/>
    <property type="match status" value="1"/>
</dbReference>
<dbReference type="Proteomes" id="UP001601521">
    <property type="component" value="Unassembled WGS sequence"/>
</dbReference>
<sequence length="382" mass="39751">MRDAEIPGGTAAVTPGGTAAVTPGGTAAVTPGGTAAVTPGGTAAATPDYTIVIPTIGRAGLANVLAAVNRPGGVPPAEIVVVDDRPQAGRSDAVEPLSLPPSEIPVRVVRSGGRGPAAARNAGWRAAESEWIAFLDDDVVPSPEWRTRLAEDLRDLPGDVAGSQARLWVPLPAGRRPTDAERGTAALAGARWITADMAYRRAVLAELGGFDERFRRAYREDSDFALRVVRTGRHIISGSRVTTHPPATGSLLSSLRAQAGNADNALMRRKFGRTWRDDIGEGSGRLGTHAAVSAAGVAAAVFAVRRRRAAALACAGLWLAGTAEFAARRIGQGPATVREVGAMTLTSVLIPPAACWHRLRGEWQVARGTRRPVPDGSEAGHE</sequence>
<accession>A0ABW6NLN5</accession>
<dbReference type="SUPFAM" id="SSF53448">
    <property type="entry name" value="Nucleotide-diphospho-sugar transferases"/>
    <property type="match status" value="1"/>
</dbReference>
<keyword evidence="7" id="KW-1185">Reference proteome</keyword>
<protein>
    <submittedName>
        <fullName evidence="6">Glycosyltransferase family 2 protein</fullName>
        <ecNumber evidence="6">2.4.-.-</ecNumber>
    </submittedName>
</protein>
<comment type="pathway">
    <text evidence="1">Cell wall biogenesis; cell wall polysaccharide biosynthesis.</text>
</comment>